<sequence length="201" mass="22382">MRRFAFLSIPFLFWAFAAGTTADLPEVVSNRTTNDGQEIDGDNDWEMGILRKHLVGADGKELEPRDVICGMYSQLGNIDASFWSNPPALDALAHDKATSESFARKLDDLPDKCRQGPSRDSEECISAYEALLLLYVALGDNEVGACYTQHFRQTEETVEEVLMKPEMCGEGWKHGQMYVKGRLPPGWGEKAKASPVLRIPV</sequence>
<evidence type="ECO:0000313" key="2">
    <source>
        <dbReference type="Proteomes" id="UP000830768"/>
    </source>
</evidence>
<reference evidence="1" key="1">
    <citation type="submission" date="2021-11" db="EMBL/GenBank/DDBJ databases">
        <title>Fusarium solani-melongenae Genome sequencing and assembly.</title>
        <authorList>
            <person name="Xie S."/>
            <person name="Huang L."/>
            <person name="Zhang X."/>
        </authorList>
    </citation>
    <scope>NUCLEOTIDE SEQUENCE</scope>
    <source>
        <strain evidence="1">CRI 24-3</strain>
    </source>
</reference>
<gene>
    <name evidence="1" type="ORF">LCI18_003525</name>
</gene>
<keyword evidence="2" id="KW-1185">Reference proteome</keyword>
<evidence type="ECO:0000313" key="1">
    <source>
        <dbReference type="EMBL" id="UPK92590.1"/>
    </source>
</evidence>
<accession>A0ACD3YUM8</accession>
<name>A0ACD3YUM8_FUSSC</name>
<organism evidence="1 2">
    <name type="scientific">Fusarium solani subsp. cucurbitae</name>
    <name type="common">Neocosmosporum cucurbitae</name>
    <dbReference type="NCBI Taxonomy" id="2747967"/>
    <lineage>
        <taxon>Eukaryota</taxon>
        <taxon>Fungi</taxon>
        <taxon>Dikarya</taxon>
        <taxon>Ascomycota</taxon>
        <taxon>Pezizomycotina</taxon>
        <taxon>Sordariomycetes</taxon>
        <taxon>Hypocreomycetidae</taxon>
        <taxon>Hypocreales</taxon>
        <taxon>Nectriaceae</taxon>
        <taxon>Fusarium</taxon>
        <taxon>Fusarium solani species complex</taxon>
    </lineage>
</organism>
<dbReference type="EMBL" id="CP090032">
    <property type="protein sequence ID" value="UPK92590.1"/>
    <property type="molecule type" value="Genomic_DNA"/>
</dbReference>
<proteinExistence type="predicted"/>
<protein>
    <submittedName>
        <fullName evidence="1">Uncharacterized protein</fullName>
    </submittedName>
</protein>
<dbReference type="Proteomes" id="UP000830768">
    <property type="component" value="Chromosome 3"/>
</dbReference>